<dbReference type="EMBL" id="UZAL01046540">
    <property type="protein sequence ID" value="VDP84303.1"/>
    <property type="molecule type" value="Genomic_DNA"/>
</dbReference>
<name>A0A3P8KRF3_9TREM</name>
<gene>
    <name evidence="2" type="ORF">SMTD_LOCUS21179</name>
</gene>
<reference evidence="2 3" key="1">
    <citation type="submission" date="2018-11" db="EMBL/GenBank/DDBJ databases">
        <authorList>
            <consortium name="Pathogen Informatics"/>
        </authorList>
    </citation>
    <scope>NUCLEOTIDE SEQUENCE [LARGE SCALE GENOMIC DNA]</scope>
    <source>
        <strain>Denwood</strain>
        <strain evidence="3">Zambia</strain>
    </source>
</reference>
<proteinExistence type="predicted"/>
<evidence type="ECO:0000259" key="1">
    <source>
        <dbReference type="Pfam" id="PF13904"/>
    </source>
</evidence>
<evidence type="ECO:0000313" key="3">
    <source>
        <dbReference type="Proteomes" id="UP000269396"/>
    </source>
</evidence>
<dbReference type="InterPro" id="IPR025259">
    <property type="entry name" value="CCDC34/181"/>
</dbReference>
<dbReference type="AlphaFoldDB" id="A0A3P8KRF3"/>
<evidence type="ECO:0000313" key="2">
    <source>
        <dbReference type="EMBL" id="VDP84303.1"/>
    </source>
</evidence>
<dbReference type="Pfam" id="PF13904">
    <property type="entry name" value="CCDC34"/>
    <property type="match status" value="1"/>
</dbReference>
<protein>
    <recommendedName>
        <fullName evidence="1">Coiled-coil domain-containing protein</fullName>
    </recommendedName>
</protein>
<dbReference type="Proteomes" id="UP000269396">
    <property type="component" value="Unassembled WGS sequence"/>
</dbReference>
<feature type="domain" description="Coiled-coil" evidence="1">
    <location>
        <begin position="2"/>
        <end position="102"/>
    </location>
</feature>
<keyword evidence="3" id="KW-1185">Reference proteome</keyword>
<sequence length="104" mass="12418">MRYQEWCKKKTEEEYKKIDYIRQIELKKHIANQTRKEASTVAYDHWLKSIGCKKSASHYSHGYSDGKLIGRFHFCHRLLSFFSRNYIVTNSCRSESSLYLNPFG</sequence>
<organism evidence="2 3">
    <name type="scientific">Schistosoma mattheei</name>
    <dbReference type="NCBI Taxonomy" id="31246"/>
    <lineage>
        <taxon>Eukaryota</taxon>
        <taxon>Metazoa</taxon>
        <taxon>Spiralia</taxon>
        <taxon>Lophotrochozoa</taxon>
        <taxon>Platyhelminthes</taxon>
        <taxon>Trematoda</taxon>
        <taxon>Digenea</taxon>
        <taxon>Strigeidida</taxon>
        <taxon>Schistosomatoidea</taxon>
        <taxon>Schistosomatidae</taxon>
        <taxon>Schistosoma</taxon>
    </lineage>
</organism>
<accession>A0A3P8KRF3</accession>